<sequence>MKPSFFLKTFLPVFAAIILVAGIAYAVWTEPTAAPPGDNVAAPINTGAGIQTKIGTVTQKADICVDPYGDGDKKCLSELISWPKCTLDGGVPTAVGANTICKFPGSSCPSGWNQYLNYTETTANTCTGGGSCGTSVTSGFHSFDNINPATEARTYYDGNQTAYQCNPVCVNNCNCWCNGYPNDCRCCCGWAYSTCYTSCSSTAKTCNSTTTTVGCVQ</sequence>
<dbReference type="EMBL" id="PFOG01000216">
    <property type="protein sequence ID" value="PIZ68654.1"/>
    <property type="molecule type" value="Genomic_DNA"/>
</dbReference>
<name>A0A2M7UBN9_9BACT</name>
<proteinExistence type="predicted"/>
<evidence type="ECO:0000313" key="2">
    <source>
        <dbReference type="EMBL" id="PIZ68654.1"/>
    </source>
</evidence>
<feature type="signal peptide" evidence="1">
    <location>
        <begin position="1"/>
        <end position="26"/>
    </location>
</feature>
<dbReference type="AlphaFoldDB" id="A0A2M7UBN9"/>
<comment type="caution">
    <text evidence="2">The sequence shown here is derived from an EMBL/GenBank/DDBJ whole genome shotgun (WGS) entry which is preliminary data.</text>
</comment>
<reference evidence="3" key="1">
    <citation type="submission" date="2017-09" db="EMBL/GenBank/DDBJ databases">
        <title>Depth-based differentiation of microbial function through sediment-hosted aquifers and enrichment of novel symbionts in the deep terrestrial subsurface.</title>
        <authorList>
            <person name="Probst A.J."/>
            <person name="Ladd B."/>
            <person name="Jarett J.K."/>
            <person name="Geller-Mcgrath D.E."/>
            <person name="Sieber C.M.K."/>
            <person name="Emerson J.B."/>
            <person name="Anantharaman K."/>
            <person name="Thomas B.C."/>
            <person name="Malmstrom R."/>
            <person name="Stieglmeier M."/>
            <person name="Klingl A."/>
            <person name="Woyke T."/>
            <person name="Ryan C.M."/>
            <person name="Banfield J.F."/>
        </authorList>
    </citation>
    <scope>NUCLEOTIDE SEQUENCE [LARGE SCALE GENOMIC DNA]</scope>
</reference>
<evidence type="ECO:0000256" key="1">
    <source>
        <dbReference type="SAM" id="SignalP"/>
    </source>
</evidence>
<evidence type="ECO:0000313" key="3">
    <source>
        <dbReference type="Proteomes" id="UP000229805"/>
    </source>
</evidence>
<dbReference type="Proteomes" id="UP000229805">
    <property type="component" value="Unassembled WGS sequence"/>
</dbReference>
<gene>
    <name evidence="2" type="ORF">COY11_05835</name>
</gene>
<accession>A0A2M7UBN9</accession>
<keyword evidence="1" id="KW-0732">Signal</keyword>
<protein>
    <submittedName>
        <fullName evidence="2">Uncharacterized protein</fullName>
    </submittedName>
</protein>
<feature type="chain" id="PRO_5014902363" evidence="1">
    <location>
        <begin position="27"/>
        <end position="217"/>
    </location>
</feature>
<organism evidence="2 3">
    <name type="scientific">Candidatus Portnoybacteria bacterium CG_4_10_14_0_2_um_filter_44_20</name>
    <dbReference type="NCBI Taxonomy" id="1974799"/>
    <lineage>
        <taxon>Bacteria</taxon>
        <taxon>Candidatus Portnoyibacteriota</taxon>
    </lineage>
</organism>